<evidence type="ECO:0000256" key="1">
    <source>
        <dbReference type="SAM" id="MobiDB-lite"/>
    </source>
</evidence>
<protein>
    <submittedName>
        <fullName evidence="2">Uncharacterized protein</fullName>
    </submittedName>
</protein>
<keyword evidence="3" id="KW-1185">Reference proteome</keyword>
<sequence>MIPRVRVNVEGRWMLACPRKAARRNTTNQRRASYKLHHHRDLNVHNLHALTMDPQSHLLSVLQSHKCSLGPDDVNWAFTNPKSSAPVTDYIEKYLGEDTLLSYEESAIITQLHKTGSYKKLLRAHPTPSTPPLLPSRLTHESRTLTTLATALQSQTAQLTRQKSILDSLRTHQRASSTRRRKLDMQRAKKWAAEKEELQAAIDDLVGILNEEATDLRATVMGEMLAEREEVREMLERDDRWIERLERLAEEFVMPEEGEMGWGEEVKEVVRLCETLVGLEGEVVRARLDRVFLEAVEEGVEGMVEGVGVEEVAAEIEGLHQEIPAVCRGAVFSEFLGPVVKREEREREKRGENWAVGGEYLQHILMYLTSRNDAITSHLSSLQSRDHAALTILASITAELSSISSPPPPQPTRTPSPTTPTTPTTPLPAPRLAPITPTTKRLQLSHRRRPSDLNSKHTNPPQSLLSLLGIALPAAPHIAQMAKKVNDAGWEMAVLEEVEAKMWADMVREKGRVEGEMRWPVTRREAVEGGGAMVRIAEEVRREGEEVERGVMVVARGVQRVVREVEKVGGERGKREFVERWGR</sequence>
<dbReference type="InParanoid" id="A0A4S2MU15"/>
<feature type="region of interest" description="Disordered" evidence="1">
    <location>
        <begin position="401"/>
        <end position="460"/>
    </location>
</feature>
<evidence type="ECO:0000313" key="3">
    <source>
        <dbReference type="Proteomes" id="UP000298138"/>
    </source>
</evidence>
<reference evidence="2 3" key="1">
    <citation type="submission" date="2019-04" db="EMBL/GenBank/DDBJ databases">
        <title>Comparative genomics and transcriptomics to analyze fruiting body development in filamentous ascomycetes.</title>
        <authorList>
            <consortium name="DOE Joint Genome Institute"/>
            <person name="Lutkenhaus R."/>
            <person name="Traeger S."/>
            <person name="Breuer J."/>
            <person name="Kuo A."/>
            <person name="Lipzen A."/>
            <person name="Pangilinan J."/>
            <person name="Dilworth D."/>
            <person name="Sandor L."/>
            <person name="Poggeler S."/>
            <person name="Barry K."/>
            <person name="Grigoriev I.V."/>
            <person name="Nowrousian M."/>
        </authorList>
    </citation>
    <scope>NUCLEOTIDE SEQUENCE [LARGE SCALE GENOMIC DNA]</scope>
    <source>
        <strain evidence="2 3">CBS 389.68</strain>
    </source>
</reference>
<feature type="compositionally biased region" description="Pro residues" evidence="1">
    <location>
        <begin position="405"/>
        <end position="431"/>
    </location>
</feature>
<dbReference type="Proteomes" id="UP000298138">
    <property type="component" value="Unassembled WGS sequence"/>
</dbReference>
<dbReference type="OrthoDB" id="5314201at2759"/>
<organism evidence="2 3">
    <name type="scientific">Ascodesmis nigricans</name>
    <dbReference type="NCBI Taxonomy" id="341454"/>
    <lineage>
        <taxon>Eukaryota</taxon>
        <taxon>Fungi</taxon>
        <taxon>Dikarya</taxon>
        <taxon>Ascomycota</taxon>
        <taxon>Pezizomycotina</taxon>
        <taxon>Pezizomycetes</taxon>
        <taxon>Pezizales</taxon>
        <taxon>Ascodesmidaceae</taxon>
        <taxon>Ascodesmis</taxon>
    </lineage>
</organism>
<gene>
    <name evidence="2" type="ORF">EX30DRAFT_67975</name>
</gene>
<dbReference type="EMBL" id="ML220127">
    <property type="protein sequence ID" value="TGZ80042.1"/>
    <property type="molecule type" value="Genomic_DNA"/>
</dbReference>
<accession>A0A4S2MU15</accession>
<proteinExistence type="predicted"/>
<name>A0A4S2MU15_9PEZI</name>
<dbReference type="AlphaFoldDB" id="A0A4S2MU15"/>
<evidence type="ECO:0000313" key="2">
    <source>
        <dbReference type="EMBL" id="TGZ80042.1"/>
    </source>
</evidence>